<evidence type="ECO:0000256" key="3">
    <source>
        <dbReference type="RuleBase" id="RU362026"/>
    </source>
</evidence>
<dbReference type="InterPro" id="IPR029063">
    <property type="entry name" value="SAM-dependent_MTases_sf"/>
</dbReference>
<dbReference type="RefSeq" id="WP_258075111.1">
    <property type="nucleotide sequence ID" value="NZ_JJMJ01000219.1"/>
</dbReference>
<dbReference type="EC" id="2.1.1.-" evidence="3"/>
<comment type="caution">
    <text evidence="5">The sequence shown here is derived from an EMBL/GenBank/DDBJ whole genome shotgun (WGS) entry which is preliminary data.</text>
</comment>
<dbReference type="EMBL" id="JJMJ01000219">
    <property type="protein sequence ID" value="PPS21264.1"/>
    <property type="molecule type" value="Genomic_DNA"/>
</dbReference>
<dbReference type="Gene3D" id="3.40.50.150">
    <property type="entry name" value="Vaccinia Virus protein VP39"/>
    <property type="match status" value="1"/>
</dbReference>
<dbReference type="PRINTS" id="PR00508">
    <property type="entry name" value="S21N4MTFRASE"/>
</dbReference>
<keyword evidence="1 5" id="KW-0489">Methyltransferase</keyword>
<keyword evidence="2" id="KW-0808">Transferase</keyword>
<evidence type="ECO:0000313" key="6">
    <source>
        <dbReference type="Proteomes" id="UP000238924"/>
    </source>
</evidence>
<dbReference type="InterPro" id="IPR001091">
    <property type="entry name" value="RM_Methyltransferase"/>
</dbReference>
<evidence type="ECO:0000259" key="4">
    <source>
        <dbReference type="Pfam" id="PF01555"/>
    </source>
</evidence>
<feature type="domain" description="DNA methylase N-4/N-6" evidence="4">
    <location>
        <begin position="53"/>
        <end position="284"/>
    </location>
</feature>
<name>A0ABX5B394_9SPIR</name>
<evidence type="ECO:0000256" key="2">
    <source>
        <dbReference type="ARBA" id="ARBA00022679"/>
    </source>
</evidence>
<dbReference type="GO" id="GO:0032259">
    <property type="term" value="P:methylation"/>
    <property type="evidence" value="ECO:0007669"/>
    <property type="project" value="UniProtKB-KW"/>
</dbReference>
<sequence length="328" mass="38391">MIKKVVIGNCTLIKGNCEEVMEELESDSINAVVSDLPYLYLKHKLDIPFDEDKVFGEWKRLLKNNSMIAFFGRGDAFFRWNLILDKLGFKFKETAVWEKENASNYLNNFLRIHEDISFRALGNSNLRKEYVDYLEYNINKNKLDRIVDVWKSLRSALNGRDKDDVIKYIETGIKEFNYESKRKYEITARKHQGAKRGVDLFQTVKVGKIETSIMRCNREQYQYQHPTQKPVALMERLVRLVSDENDTILDPFMGGGSTGVACINTNRKFIGIELDDKYFDTAVKRLSKAYQDKEEEFIDEKQHKVKVQWTFFSKSISWDSSSCNKITI</sequence>
<dbReference type="Proteomes" id="UP000238924">
    <property type="component" value="Unassembled WGS sequence"/>
</dbReference>
<reference evidence="5 6" key="1">
    <citation type="submission" date="2014-04" db="EMBL/GenBank/DDBJ databases">
        <title>Whole genome sequence of 'Brachyspira hampsonii' D13-03603F2.</title>
        <authorList>
            <person name="Patterson A.H."/>
            <person name="Chaban B."/>
            <person name="Fernando C."/>
            <person name="Harding J.C."/>
            <person name="Hill J.E."/>
        </authorList>
    </citation>
    <scope>NUCLEOTIDE SEQUENCE [LARGE SCALE GENOMIC DNA]</scope>
    <source>
        <strain evidence="5 6">D13-03603F2</strain>
    </source>
</reference>
<dbReference type="GO" id="GO:0008168">
    <property type="term" value="F:methyltransferase activity"/>
    <property type="evidence" value="ECO:0007669"/>
    <property type="project" value="UniProtKB-KW"/>
</dbReference>
<protein>
    <recommendedName>
        <fullName evidence="3">Methyltransferase</fullName>
        <ecNumber evidence="3">2.1.1.-</ecNumber>
    </recommendedName>
</protein>
<gene>
    <name evidence="5" type="ORF">DJ52_11960</name>
</gene>
<organism evidence="5 6">
    <name type="scientific">Brachyspira murdochii</name>
    <dbReference type="NCBI Taxonomy" id="84378"/>
    <lineage>
        <taxon>Bacteria</taxon>
        <taxon>Pseudomonadati</taxon>
        <taxon>Spirochaetota</taxon>
        <taxon>Spirochaetia</taxon>
        <taxon>Brachyspirales</taxon>
        <taxon>Brachyspiraceae</taxon>
        <taxon>Brachyspira</taxon>
    </lineage>
</organism>
<comment type="similarity">
    <text evidence="3">Belongs to the N(4)/N(6)-methyltransferase family.</text>
</comment>
<accession>A0ABX5B394</accession>
<dbReference type="InterPro" id="IPR002941">
    <property type="entry name" value="DNA_methylase_N4/N6"/>
</dbReference>
<evidence type="ECO:0000313" key="5">
    <source>
        <dbReference type="EMBL" id="PPS21264.1"/>
    </source>
</evidence>
<dbReference type="Pfam" id="PF01555">
    <property type="entry name" value="N6_N4_Mtase"/>
    <property type="match status" value="1"/>
</dbReference>
<dbReference type="SUPFAM" id="SSF53335">
    <property type="entry name" value="S-adenosyl-L-methionine-dependent methyltransferases"/>
    <property type="match status" value="1"/>
</dbReference>
<evidence type="ECO:0000256" key="1">
    <source>
        <dbReference type="ARBA" id="ARBA00022603"/>
    </source>
</evidence>
<keyword evidence="6" id="KW-1185">Reference proteome</keyword>
<proteinExistence type="inferred from homology"/>